<name>A0AB39BGZ1_9MICO</name>
<dbReference type="AlphaFoldDB" id="A0AB39BGZ1"/>
<evidence type="ECO:0000313" key="3">
    <source>
        <dbReference type="EMBL" id="XDI05693.1"/>
    </source>
</evidence>
<dbReference type="InterPro" id="IPR046373">
    <property type="entry name" value="Acyl-CoA_Oxase/DH_mid-dom_sf"/>
</dbReference>
<dbReference type="SUPFAM" id="SSF56645">
    <property type="entry name" value="Acyl-CoA dehydrogenase NM domain-like"/>
    <property type="match status" value="1"/>
</dbReference>
<dbReference type="GO" id="GO:0050660">
    <property type="term" value="F:flavin adenine dinucleotide binding"/>
    <property type="evidence" value="ECO:0007669"/>
    <property type="project" value="InterPro"/>
</dbReference>
<protein>
    <submittedName>
        <fullName evidence="3">Acyl-CoA dehydrogenase</fullName>
    </submittedName>
</protein>
<dbReference type="Pfam" id="PF08028">
    <property type="entry name" value="Acyl-CoA_dh_2"/>
    <property type="match status" value="1"/>
</dbReference>
<dbReference type="RefSeq" id="WP_368498082.1">
    <property type="nucleotide sequence ID" value="NZ_CP162511.1"/>
</dbReference>
<dbReference type="EMBL" id="CP162511">
    <property type="protein sequence ID" value="XDI05693.1"/>
    <property type="molecule type" value="Genomic_DNA"/>
</dbReference>
<dbReference type="GO" id="GO:0016627">
    <property type="term" value="F:oxidoreductase activity, acting on the CH-CH group of donors"/>
    <property type="evidence" value="ECO:0007669"/>
    <property type="project" value="InterPro"/>
</dbReference>
<feature type="domain" description="Acyl-CoA dehydrogenase C-terminal" evidence="2">
    <location>
        <begin position="247"/>
        <end position="374"/>
    </location>
</feature>
<dbReference type="InterPro" id="IPR037069">
    <property type="entry name" value="AcylCoA_DH/ox_N_sf"/>
</dbReference>
<evidence type="ECO:0000256" key="1">
    <source>
        <dbReference type="ARBA" id="ARBA00023002"/>
    </source>
</evidence>
<reference evidence="3" key="1">
    <citation type="submission" date="2024-05" db="EMBL/GenBank/DDBJ databases">
        <title>Herbiconiux sp. A18JL235.</title>
        <authorList>
            <person name="Zhang G."/>
        </authorList>
    </citation>
    <scope>NUCLEOTIDE SEQUENCE</scope>
    <source>
        <strain evidence="3">A18JL235</strain>
    </source>
</reference>
<sequence length="405" mass="44193">MPETTATIAPTESPRRSRRLHVSDEFDGVMARIAEIAPMIREDGPAGEELGRPTPRVLDALKEIGVFRAMLPREVGGYEFSPRQQLQLMETLSWHEASTGWTVLGVIDQTALVAAYVDDIAVDEYFGDGFAIFSGQGTRPGRGRRVEGGYVISGEWQFNSGSSVSTHLETAVIGDDGRFVMATLPREKSTDVDNWDVLGLRASSSHDYRVDDVFVADTHTYDPVDGVARRGGAMFDVGLAYLATLQHAGWALGVCKRLLEEIRLLARQKASRRGASTSTDQFYASYASMEAQYRSARAFLLDLWGDVERTVDAGEAPSAEQISLMQLGTVTANRTAQSIATEVATWAGTALIRKGAIQRYFRDAYTGVEHLVCSPPVQQAVGKQLSGSAAEGAHWVFYDLVESAD</sequence>
<dbReference type="SUPFAM" id="SSF47203">
    <property type="entry name" value="Acyl-CoA dehydrogenase C-terminal domain-like"/>
    <property type="match status" value="1"/>
</dbReference>
<gene>
    <name evidence="3" type="ORF">ABFY20_00975</name>
</gene>
<evidence type="ECO:0000259" key="2">
    <source>
        <dbReference type="Pfam" id="PF08028"/>
    </source>
</evidence>
<dbReference type="PIRSF" id="PIRSF016578">
    <property type="entry name" value="HsaA"/>
    <property type="match status" value="1"/>
</dbReference>
<dbReference type="InterPro" id="IPR013107">
    <property type="entry name" value="Acyl-CoA_DH_C"/>
</dbReference>
<dbReference type="InterPro" id="IPR036250">
    <property type="entry name" value="AcylCo_DH-like_C"/>
</dbReference>
<dbReference type="Gene3D" id="2.40.110.10">
    <property type="entry name" value="Butyryl-CoA Dehydrogenase, subunit A, domain 2"/>
    <property type="match status" value="1"/>
</dbReference>
<dbReference type="Gene3D" id="1.10.540.10">
    <property type="entry name" value="Acyl-CoA dehydrogenase/oxidase, N-terminal domain"/>
    <property type="match status" value="1"/>
</dbReference>
<organism evidence="3">
    <name type="scientific">Herbiconiux sp. A18JL235</name>
    <dbReference type="NCBI Taxonomy" id="3152363"/>
    <lineage>
        <taxon>Bacteria</taxon>
        <taxon>Bacillati</taxon>
        <taxon>Actinomycetota</taxon>
        <taxon>Actinomycetes</taxon>
        <taxon>Micrococcales</taxon>
        <taxon>Microbacteriaceae</taxon>
        <taxon>Herbiconiux</taxon>
    </lineage>
</organism>
<accession>A0AB39BGZ1</accession>
<dbReference type="Gene3D" id="1.20.140.10">
    <property type="entry name" value="Butyryl-CoA Dehydrogenase, subunit A, domain 3"/>
    <property type="match status" value="1"/>
</dbReference>
<dbReference type="InterPro" id="IPR009100">
    <property type="entry name" value="AcylCoA_DH/oxidase_NM_dom_sf"/>
</dbReference>
<proteinExistence type="predicted"/>
<keyword evidence="1" id="KW-0560">Oxidoreductase</keyword>